<dbReference type="PANTHER" id="PTHR43398:SF1">
    <property type="entry name" value="DOLICHOL-PHOSPHATE MANNOSYLTRANSFERASE SUBUNIT 1"/>
    <property type="match status" value="1"/>
</dbReference>
<evidence type="ECO:0008006" key="13">
    <source>
        <dbReference type="Google" id="ProtNLM"/>
    </source>
</evidence>
<dbReference type="GO" id="GO:0004582">
    <property type="term" value="F:dolichyl-phosphate beta-D-mannosyltransferase activity"/>
    <property type="evidence" value="ECO:0007669"/>
    <property type="project" value="InterPro"/>
</dbReference>
<dbReference type="CDD" id="cd06442">
    <property type="entry name" value="DPM1_like"/>
    <property type="match status" value="1"/>
</dbReference>
<dbReference type="STRING" id="1797457.A2160_03050"/>
<sequence length="395" mass="44461">MKVVIIIPTYNEKENIVKTLEDLEQELKRVQGHQVDVLVFDSNSPDGTAEIVENLGKKYPNIHLERETEKSGLGGAYIKGMHYAMDKMNADVVFEYDADGSHLPKYVPEMIEVLDKGADVVVGSRYVPGGKMPDNWGINRKIVSFFGNFIARVALLTPQYHDMTSGFRGTKTKWLKRIDLDNLLSKQFAYKLHLFYELHKSGAKIVEYPIEFVDRSLGKSKFPRNNIKDSLRVVFTLRLRESAQFIKFGVVGFIGFIVNAVGIELLRSLVFIEGLAAIFTQFANLPILSLLAAPSSWAGGGGAEFAIISNFTLNNLWTFKEKKITDPLRLFLKFLQFNLTSVGAVVIQFAVVGGATLTFGDTRLVRQLAFLVALVSLIVPYNYLMYTRVIWKTKK</sequence>
<dbReference type="Proteomes" id="UP000177006">
    <property type="component" value="Unassembled WGS sequence"/>
</dbReference>
<evidence type="ECO:0000256" key="3">
    <source>
        <dbReference type="ARBA" id="ARBA00022676"/>
    </source>
</evidence>
<keyword evidence="6 8" id="KW-1133">Transmembrane helix</keyword>
<dbReference type="Gene3D" id="3.90.550.10">
    <property type="entry name" value="Spore Coat Polysaccharide Biosynthesis Protein SpsA, Chain A"/>
    <property type="match status" value="1"/>
</dbReference>
<comment type="caution">
    <text evidence="11">The sequence shown here is derived from an EMBL/GenBank/DDBJ whole genome shotgun (WGS) entry which is preliminary data.</text>
</comment>
<dbReference type="InterPro" id="IPR001173">
    <property type="entry name" value="Glyco_trans_2-like"/>
</dbReference>
<dbReference type="PANTHER" id="PTHR43398">
    <property type="entry name" value="DOLICHOL-PHOSPHATE MANNOSYLTRANSFERASE SUBUNIT 1"/>
    <property type="match status" value="1"/>
</dbReference>
<protein>
    <recommendedName>
        <fullName evidence="13">Glycosyltransferase 2-like domain-containing protein</fullName>
    </recommendedName>
</protein>
<keyword evidence="5 8" id="KW-0812">Transmembrane</keyword>
<feature type="transmembrane region" description="Helical" evidence="8">
    <location>
        <begin position="270"/>
        <end position="291"/>
    </location>
</feature>
<keyword evidence="3" id="KW-0328">Glycosyltransferase</keyword>
<comment type="subcellular location">
    <subcellularLocation>
        <location evidence="1">Membrane</location>
        <topology evidence="1">Multi-pass membrane protein</topology>
    </subcellularLocation>
</comment>
<dbReference type="InterPro" id="IPR039528">
    <property type="entry name" value="DPM1-like"/>
</dbReference>
<evidence type="ECO:0000256" key="4">
    <source>
        <dbReference type="ARBA" id="ARBA00022679"/>
    </source>
</evidence>
<feature type="transmembrane region" description="Helical" evidence="8">
    <location>
        <begin position="297"/>
        <end position="318"/>
    </location>
</feature>
<evidence type="ECO:0000256" key="5">
    <source>
        <dbReference type="ARBA" id="ARBA00022692"/>
    </source>
</evidence>
<proteinExistence type="inferred from homology"/>
<evidence type="ECO:0000256" key="8">
    <source>
        <dbReference type="SAM" id="Phobius"/>
    </source>
</evidence>
<evidence type="ECO:0000256" key="2">
    <source>
        <dbReference type="ARBA" id="ARBA00006739"/>
    </source>
</evidence>
<name>A0A1F5E7P7_9BACT</name>
<evidence type="ECO:0000259" key="9">
    <source>
        <dbReference type="Pfam" id="PF00535"/>
    </source>
</evidence>
<dbReference type="EMBL" id="MEZK01000010">
    <property type="protein sequence ID" value="OGD63419.1"/>
    <property type="molecule type" value="Genomic_DNA"/>
</dbReference>
<dbReference type="GO" id="GO:0000271">
    <property type="term" value="P:polysaccharide biosynthetic process"/>
    <property type="evidence" value="ECO:0007669"/>
    <property type="project" value="InterPro"/>
</dbReference>
<feature type="domain" description="Glycosyltransferase 2-like" evidence="9">
    <location>
        <begin position="5"/>
        <end position="178"/>
    </location>
</feature>
<organism evidence="11 12">
    <name type="scientific">Candidatus Beckwithbacteria bacterium RBG_13_42_9</name>
    <dbReference type="NCBI Taxonomy" id="1797457"/>
    <lineage>
        <taxon>Bacteria</taxon>
        <taxon>Candidatus Beckwithiibacteriota</taxon>
    </lineage>
</organism>
<keyword evidence="7 8" id="KW-0472">Membrane</keyword>
<keyword evidence="4" id="KW-0808">Transferase</keyword>
<dbReference type="InterPro" id="IPR007267">
    <property type="entry name" value="GtrA_DPMS_TM"/>
</dbReference>
<dbReference type="Pfam" id="PF00535">
    <property type="entry name" value="Glycos_transf_2"/>
    <property type="match status" value="1"/>
</dbReference>
<dbReference type="GO" id="GO:0016020">
    <property type="term" value="C:membrane"/>
    <property type="evidence" value="ECO:0007669"/>
    <property type="project" value="UniProtKB-SubCell"/>
</dbReference>
<dbReference type="InterPro" id="IPR029044">
    <property type="entry name" value="Nucleotide-diphossugar_trans"/>
</dbReference>
<reference evidence="11 12" key="1">
    <citation type="journal article" date="2016" name="Nat. Commun.">
        <title>Thousands of microbial genomes shed light on interconnected biogeochemical processes in an aquifer system.</title>
        <authorList>
            <person name="Anantharaman K."/>
            <person name="Brown C.T."/>
            <person name="Hug L.A."/>
            <person name="Sharon I."/>
            <person name="Castelle C.J."/>
            <person name="Probst A.J."/>
            <person name="Thomas B.C."/>
            <person name="Singh A."/>
            <person name="Wilkins M.J."/>
            <person name="Karaoz U."/>
            <person name="Brodie E.L."/>
            <person name="Williams K.H."/>
            <person name="Hubbard S.S."/>
            <person name="Banfield J.F."/>
        </authorList>
    </citation>
    <scope>NUCLEOTIDE SEQUENCE [LARGE SCALE GENOMIC DNA]</scope>
</reference>
<feature type="transmembrane region" description="Helical" evidence="8">
    <location>
        <begin position="364"/>
        <end position="386"/>
    </location>
</feature>
<feature type="transmembrane region" description="Helical" evidence="8">
    <location>
        <begin position="245"/>
        <end position="263"/>
    </location>
</feature>
<evidence type="ECO:0000256" key="6">
    <source>
        <dbReference type="ARBA" id="ARBA00022989"/>
    </source>
</evidence>
<dbReference type="Pfam" id="PF04138">
    <property type="entry name" value="GtrA_DPMS_TM"/>
    <property type="match status" value="1"/>
</dbReference>
<gene>
    <name evidence="11" type="ORF">A2160_03050</name>
</gene>
<accession>A0A1F5E7P7</accession>
<evidence type="ECO:0000259" key="10">
    <source>
        <dbReference type="Pfam" id="PF04138"/>
    </source>
</evidence>
<feature type="transmembrane region" description="Helical" evidence="8">
    <location>
        <begin position="330"/>
        <end position="352"/>
    </location>
</feature>
<evidence type="ECO:0000313" key="12">
    <source>
        <dbReference type="Proteomes" id="UP000177006"/>
    </source>
</evidence>
<dbReference type="FunFam" id="3.90.550.10:FF:000122">
    <property type="entry name" value="Dolichol-phosphate mannosyltransferase subunit 1"/>
    <property type="match status" value="1"/>
</dbReference>
<dbReference type="AlphaFoldDB" id="A0A1F5E7P7"/>
<dbReference type="SUPFAM" id="SSF53448">
    <property type="entry name" value="Nucleotide-diphospho-sugar transferases"/>
    <property type="match status" value="1"/>
</dbReference>
<comment type="similarity">
    <text evidence="2">Belongs to the glycosyltransferase 2 family.</text>
</comment>
<evidence type="ECO:0000256" key="1">
    <source>
        <dbReference type="ARBA" id="ARBA00004141"/>
    </source>
</evidence>
<feature type="domain" description="GtrA/DPMS transmembrane" evidence="10">
    <location>
        <begin position="247"/>
        <end position="391"/>
    </location>
</feature>
<evidence type="ECO:0000313" key="11">
    <source>
        <dbReference type="EMBL" id="OGD63419.1"/>
    </source>
</evidence>
<evidence type="ECO:0000256" key="7">
    <source>
        <dbReference type="ARBA" id="ARBA00023136"/>
    </source>
</evidence>
<dbReference type="GO" id="GO:0009247">
    <property type="term" value="P:glycolipid biosynthetic process"/>
    <property type="evidence" value="ECO:0007669"/>
    <property type="project" value="TreeGrafter"/>
</dbReference>